<protein>
    <recommendedName>
        <fullName evidence="2">Methyltransferase FkbM domain-containing protein</fullName>
    </recommendedName>
</protein>
<evidence type="ECO:0008006" key="2">
    <source>
        <dbReference type="Google" id="ProtNLM"/>
    </source>
</evidence>
<name>A0A6C0B6N3_9ZZZZ</name>
<reference evidence="1" key="1">
    <citation type="journal article" date="2020" name="Nature">
        <title>Giant virus diversity and host interactions through global metagenomics.</title>
        <authorList>
            <person name="Schulz F."/>
            <person name="Roux S."/>
            <person name="Paez-Espino D."/>
            <person name="Jungbluth S."/>
            <person name="Walsh D.A."/>
            <person name="Denef V.J."/>
            <person name="McMahon K.D."/>
            <person name="Konstantinidis K.T."/>
            <person name="Eloe-Fadrosh E.A."/>
            <person name="Kyrpides N.C."/>
            <person name="Woyke T."/>
        </authorList>
    </citation>
    <scope>NUCLEOTIDE SEQUENCE</scope>
    <source>
        <strain evidence="1">GVMAG-M-3300009684-20</strain>
    </source>
</reference>
<proteinExistence type="predicted"/>
<organism evidence="1">
    <name type="scientific">viral metagenome</name>
    <dbReference type="NCBI Taxonomy" id="1070528"/>
    <lineage>
        <taxon>unclassified sequences</taxon>
        <taxon>metagenomes</taxon>
        <taxon>organismal metagenomes</taxon>
    </lineage>
</organism>
<accession>A0A6C0B6N3</accession>
<dbReference type="AlphaFoldDB" id="A0A6C0B6N3"/>
<dbReference type="InterPro" id="IPR029063">
    <property type="entry name" value="SAM-dependent_MTases_sf"/>
</dbReference>
<dbReference type="Gene3D" id="3.40.50.150">
    <property type="entry name" value="Vaccinia Virus protein VP39"/>
    <property type="match status" value="1"/>
</dbReference>
<dbReference type="SUPFAM" id="SSF53335">
    <property type="entry name" value="S-adenosyl-L-methionine-dependent methyltransferases"/>
    <property type="match status" value="1"/>
</dbReference>
<evidence type="ECO:0000313" key="1">
    <source>
        <dbReference type="EMBL" id="QHS87188.1"/>
    </source>
</evidence>
<dbReference type="EMBL" id="MN739078">
    <property type="protein sequence ID" value="QHS87188.1"/>
    <property type="molecule type" value="Genomic_DNA"/>
</dbReference>
<sequence length="223" mass="25504">MNNFYDENGSIIDTHEYETIEQQIADKFISQDAIVLELGGRYGVVATCINKRLADTRHHFVVEPDESVFAKMCDNLSSHRCNPHVFNGIISNKPLYFQPGGLASRTRETACSCDSFIVPNKTLNQIIEETGLKFDTLVADCEGCLEGFIDDNINYLDKFKLITYESDFRSECDYEKIERILKEHNFECIHPGGHSVWKRQPPSLPTPQPIPPKKKLLSFLRTR</sequence>